<dbReference type="RefSeq" id="WP_214621142.1">
    <property type="nucleotide sequence ID" value="NZ_JAHGAW010000001.1"/>
</dbReference>
<keyword evidence="2" id="KW-1185">Reference proteome</keyword>
<sequence length="183" mass="19396">MPLPLPRRALALGLLLSVAACRGGAPGDGKAQADQPRKGEIALQITNGAGEKRAFIVELAVTEPEQERGLMERRSLADNRGMLFPFAFPATANFWMKNTPLPLDLLFIRPDGTIAAILPGMPNDLHPLTAGEPVSAVLEIRQGRAQALGIGPGDRVQWGDCANGAASPAGVWEADRFCPAPSR</sequence>
<dbReference type="EMBL" id="JAHGAW010000001">
    <property type="protein sequence ID" value="MBT2185380.1"/>
    <property type="molecule type" value="Genomic_DNA"/>
</dbReference>
<reference evidence="1" key="1">
    <citation type="submission" date="2021-05" db="EMBL/GenBank/DDBJ databases">
        <title>Genome of Sphingobium sp. strain.</title>
        <authorList>
            <person name="Fan R."/>
        </authorList>
    </citation>
    <scope>NUCLEOTIDE SEQUENCE</scope>
    <source>
        <strain evidence="1">H33</strain>
    </source>
</reference>
<dbReference type="Gene3D" id="2.60.120.1140">
    <property type="entry name" value="Protein of unknown function DUF192"/>
    <property type="match status" value="1"/>
</dbReference>
<evidence type="ECO:0000313" key="2">
    <source>
        <dbReference type="Proteomes" id="UP001138757"/>
    </source>
</evidence>
<evidence type="ECO:0000313" key="1">
    <source>
        <dbReference type="EMBL" id="MBT2185380.1"/>
    </source>
</evidence>
<name>A0A9X1AIM9_9SPHN</name>
<dbReference type="PANTHER" id="PTHR37953">
    <property type="entry name" value="UPF0127 PROTEIN MJ1496"/>
    <property type="match status" value="1"/>
</dbReference>
<dbReference type="PANTHER" id="PTHR37953:SF1">
    <property type="entry name" value="UPF0127 PROTEIN MJ1496"/>
    <property type="match status" value="1"/>
</dbReference>
<organism evidence="1 2">
    <name type="scientific">Sphingobium nicotianae</name>
    <dbReference type="NCBI Taxonomy" id="2782607"/>
    <lineage>
        <taxon>Bacteria</taxon>
        <taxon>Pseudomonadati</taxon>
        <taxon>Pseudomonadota</taxon>
        <taxon>Alphaproteobacteria</taxon>
        <taxon>Sphingomonadales</taxon>
        <taxon>Sphingomonadaceae</taxon>
        <taxon>Sphingobium</taxon>
    </lineage>
</organism>
<accession>A0A9X1AIM9</accession>
<dbReference type="Proteomes" id="UP001138757">
    <property type="component" value="Unassembled WGS sequence"/>
</dbReference>
<dbReference type="AlphaFoldDB" id="A0A9X1AIM9"/>
<dbReference type="Pfam" id="PF02643">
    <property type="entry name" value="DUF192"/>
    <property type="match status" value="1"/>
</dbReference>
<comment type="caution">
    <text evidence="1">The sequence shown here is derived from an EMBL/GenBank/DDBJ whole genome shotgun (WGS) entry which is preliminary data.</text>
</comment>
<dbReference type="InterPro" id="IPR003795">
    <property type="entry name" value="DUF192"/>
</dbReference>
<protein>
    <submittedName>
        <fullName evidence="1">DUF192 domain-containing protein</fullName>
    </submittedName>
</protein>
<dbReference type="InterPro" id="IPR038695">
    <property type="entry name" value="Saro_0823-like_sf"/>
</dbReference>
<gene>
    <name evidence="1" type="ORF">KK488_00260</name>
</gene>
<dbReference type="PROSITE" id="PS51257">
    <property type="entry name" value="PROKAR_LIPOPROTEIN"/>
    <property type="match status" value="1"/>
</dbReference>
<proteinExistence type="predicted"/>